<dbReference type="RefSeq" id="WP_069634052.1">
    <property type="nucleotide sequence ID" value="NZ_JXKZ01000023.1"/>
</dbReference>
<dbReference type="OrthoDB" id="2185506at2"/>
<sequence>MNQNLIKVTTTFQNTWLINLKKDAFADENDILFGDTLRLSISKNDSYYFSEAIALTYSKDILSIDEPTEGEIEFFYAMKIAQEKMFSKTLAAKYGLEKYLIPTLATDKSTEDK</sequence>
<dbReference type="AlphaFoldDB" id="A0A1E5H225"/>
<organism evidence="1 2">
    <name type="scientific">Enterococcus quebecensis</name>
    <dbReference type="NCBI Taxonomy" id="903983"/>
    <lineage>
        <taxon>Bacteria</taxon>
        <taxon>Bacillati</taxon>
        <taxon>Bacillota</taxon>
        <taxon>Bacilli</taxon>
        <taxon>Lactobacillales</taxon>
        <taxon>Enterococcaceae</taxon>
        <taxon>Enterococcus</taxon>
    </lineage>
</organism>
<evidence type="ECO:0000313" key="2">
    <source>
        <dbReference type="Proteomes" id="UP000094764"/>
    </source>
</evidence>
<keyword evidence="2" id="KW-1185">Reference proteome</keyword>
<dbReference type="Proteomes" id="UP000094764">
    <property type="component" value="Unassembled WGS sequence"/>
</dbReference>
<accession>A0A1E5H225</accession>
<gene>
    <name evidence="1" type="ORF">BCR23_13065</name>
</gene>
<protein>
    <submittedName>
        <fullName evidence="1">Uncharacterized protein</fullName>
    </submittedName>
</protein>
<dbReference type="EMBL" id="MIKB01000002">
    <property type="protein sequence ID" value="OEG18865.1"/>
    <property type="molecule type" value="Genomic_DNA"/>
</dbReference>
<comment type="caution">
    <text evidence="1">The sequence shown here is derived from an EMBL/GenBank/DDBJ whole genome shotgun (WGS) entry which is preliminary data.</text>
</comment>
<name>A0A1E5H225_9ENTE</name>
<evidence type="ECO:0000313" key="1">
    <source>
        <dbReference type="EMBL" id="OEG18865.1"/>
    </source>
</evidence>
<proteinExistence type="predicted"/>
<reference evidence="2" key="1">
    <citation type="submission" date="2016-09" db="EMBL/GenBank/DDBJ databases">
        <authorList>
            <person name="Gulvik C.A."/>
        </authorList>
    </citation>
    <scope>NUCLEOTIDE SEQUENCE [LARGE SCALE GENOMIC DNA]</scope>
    <source>
        <strain evidence="2">LMG 26306</strain>
    </source>
</reference>